<dbReference type="InterPro" id="IPR008473">
    <property type="entry name" value="Phage_holin_3_7"/>
</dbReference>
<dbReference type="Proteomes" id="UP000025756">
    <property type="component" value="Unassembled WGS sequence"/>
</dbReference>
<evidence type="ECO:0000313" key="3">
    <source>
        <dbReference type="Proteomes" id="UP000025756"/>
    </source>
</evidence>
<feature type="transmembrane region" description="Helical" evidence="1">
    <location>
        <begin position="32"/>
        <end position="51"/>
    </location>
</feature>
<protein>
    <submittedName>
        <fullName evidence="2">PF05449 family protein</fullName>
    </submittedName>
</protein>
<keyword evidence="1" id="KW-0472">Membrane</keyword>
<reference evidence="2 3" key="1">
    <citation type="submission" date="2014-03" db="EMBL/GenBank/DDBJ databases">
        <title>Genome sequence of Bordetella bronchiseptica.</title>
        <authorList>
            <person name="Harvill E."/>
            <person name="Goodfield L.L."/>
            <person name="Ivanov Y.V."/>
            <person name="Meyer J.A."/>
            <person name="Muse S.J."/>
            <person name="Jacobs N."/>
            <person name="Bendor L."/>
            <person name="Smallridge W.E."/>
            <person name="Brinkac L.M."/>
            <person name="Sanka R."/>
            <person name="Kim M."/>
            <person name="Losada L."/>
        </authorList>
    </citation>
    <scope>NUCLEOTIDE SEQUENCE [LARGE SCALE GENOMIC DNA]</scope>
    <source>
        <strain evidence="2 3">00-P-2796</strain>
    </source>
</reference>
<comment type="caution">
    <text evidence="2">The sequence shown here is derived from an EMBL/GenBank/DDBJ whole genome shotgun (WGS) entry which is preliminary data.</text>
</comment>
<sequence>MSAVAYLLAVFTGGQALDVLIRHGQLTHWQSGVTPWQLGISVLLAILVFRARGNVAAIGKNVRARAQ</sequence>
<evidence type="ECO:0000313" key="2">
    <source>
        <dbReference type="EMBL" id="KCV33985.1"/>
    </source>
</evidence>
<name>A0ABR4RE02_BORBO</name>
<keyword evidence="1" id="KW-1133">Transmembrane helix</keyword>
<evidence type="ECO:0000256" key="1">
    <source>
        <dbReference type="SAM" id="Phobius"/>
    </source>
</evidence>
<gene>
    <name evidence="2" type="ORF">L490_5273</name>
</gene>
<keyword evidence="1" id="KW-0812">Transmembrane</keyword>
<accession>A0ABR4RE02</accession>
<dbReference type="Pfam" id="PF05449">
    <property type="entry name" value="Phage_holin_3_7"/>
    <property type="match status" value="1"/>
</dbReference>
<keyword evidence="3" id="KW-1185">Reference proteome</keyword>
<dbReference type="EMBL" id="JGWH01000111">
    <property type="protein sequence ID" value="KCV33985.1"/>
    <property type="molecule type" value="Genomic_DNA"/>
</dbReference>
<proteinExistence type="predicted"/>
<organism evidence="2 3">
    <name type="scientific">Bordetella bronchiseptica 00-P-2796</name>
    <dbReference type="NCBI Taxonomy" id="1331199"/>
    <lineage>
        <taxon>Bacteria</taxon>
        <taxon>Pseudomonadati</taxon>
        <taxon>Pseudomonadota</taxon>
        <taxon>Betaproteobacteria</taxon>
        <taxon>Burkholderiales</taxon>
        <taxon>Alcaligenaceae</taxon>
        <taxon>Bordetella</taxon>
    </lineage>
</organism>